<keyword evidence="7" id="KW-1185">Reference proteome</keyword>
<evidence type="ECO:0000256" key="3">
    <source>
        <dbReference type="ARBA" id="ARBA00022833"/>
    </source>
</evidence>
<evidence type="ECO:0000259" key="5">
    <source>
        <dbReference type="PROSITE" id="PS50865"/>
    </source>
</evidence>
<evidence type="ECO:0000256" key="1">
    <source>
        <dbReference type="ARBA" id="ARBA00022723"/>
    </source>
</evidence>
<dbReference type="AlphaFoldDB" id="A0A0H2S281"/>
<dbReference type="Proteomes" id="UP000053477">
    <property type="component" value="Unassembled WGS sequence"/>
</dbReference>
<organism evidence="6 7">
    <name type="scientific">Schizopora paradoxa</name>
    <dbReference type="NCBI Taxonomy" id="27342"/>
    <lineage>
        <taxon>Eukaryota</taxon>
        <taxon>Fungi</taxon>
        <taxon>Dikarya</taxon>
        <taxon>Basidiomycota</taxon>
        <taxon>Agaricomycotina</taxon>
        <taxon>Agaricomycetes</taxon>
        <taxon>Hymenochaetales</taxon>
        <taxon>Schizoporaceae</taxon>
        <taxon>Schizopora</taxon>
    </lineage>
</organism>
<gene>
    <name evidence="6" type="ORF">SCHPADRAFT_925306</name>
</gene>
<dbReference type="GO" id="GO:0008270">
    <property type="term" value="F:zinc ion binding"/>
    <property type="evidence" value="ECO:0007669"/>
    <property type="project" value="UniProtKB-KW"/>
</dbReference>
<keyword evidence="3" id="KW-0862">Zinc</keyword>
<keyword evidence="2 4" id="KW-0863">Zinc-finger</keyword>
<reference evidence="6 7" key="1">
    <citation type="submission" date="2015-04" db="EMBL/GenBank/DDBJ databases">
        <title>Complete genome sequence of Schizopora paradoxa KUC8140, a cosmopolitan wood degrader in East Asia.</title>
        <authorList>
            <consortium name="DOE Joint Genome Institute"/>
            <person name="Min B."/>
            <person name="Park H."/>
            <person name="Jang Y."/>
            <person name="Kim J.-J."/>
            <person name="Kim K.H."/>
            <person name="Pangilinan J."/>
            <person name="Lipzen A."/>
            <person name="Riley R."/>
            <person name="Grigoriev I.V."/>
            <person name="Spatafora J.W."/>
            <person name="Choi I.-G."/>
        </authorList>
    </citation>
    <scope>NUCLEOTIDE SEQUENCE [LARGE SCALE GENOMIC DNA]</scope>
    <source>
        <strain evidence="6 7">KUC8140</strain>
    </source>
</reference>
<dbReference type="STRING" id="27342.A0A0H2S281"/>
<dbReference type="InterPro" id="IPR002893">
    <property type="entry name" value="Znf_MYND"/>
</dbReference>
<feature type="domain" description="MYND-type" evidence="5">
    <location>
        <begin position="473"/>
        <end position="515"/>
    </location>
</feature>
<evidence type="ECO:0000313" key="7">
    <source>
        <dbReference type="Proteomes" id="UP000053477"/>
    </source>
</evidence>
<evidence type="ECO:0000313" key="6">
    <source>
        <dbReference type="EMBL" id="KLO18134.1"/>
    </source>
</evidence>
<dbReference type="Gene3D" id="6.10.140.2220">
    <property type="match status" value="1"/>
</dbReference>
<dbReference type="SUPFAM" id="SSF144232">
    <property type="entry name" value="HIT/MYND zinc finger-like"/>
    <property type="match status" value="1"/>
</dbReference>
<dbReference type="OrthoDB" id="265717at2759"/>
<protein>
    <recommendedName>
        <fullName evidence="5">MYND-type domain-containing protein</fullName>
    </recommendedName>
</protein>
<accession>A0A0H2S281</accession>
<dbReference type="PROSITE" id="PS01360">
    <property type="entry name" value="ZF_MYND_1"/>
    <property type="match status" value="1"/>
</dbReference>
<keyword evidence="1" id="KW-0479">Metal-binding</keyword>
<dbReference type="PROSITE" id="PS50865">
    <property type="entry name" value="ZF_MYND_2"/>
    <property type="match status" value="1"/>
</dbReference>
<sequence length="730" mass="82308">MPSKPKNRGDSKKDGISVEACHAIMKGIGEMEAENMLEGMTLEEKIPLAFEGARRGSIEDICFVSSFLEKFPETHAKEAIAILCKIIDQLEIITPPQSPSARHITNIALLGLSRIHASSIAHNRHTYHGILERSWLSILCRMQSVYDEILSSSFPSSSNLPFDPISAMTITSVHSIISVFVDREEVLKQNAGAGDGLLELLFKIWLTPDALMFDNSLGPLSPRRRCLYILETILAIDSDSKGVRLEMTVKTVLHQTRWELDLATERYLQHLRDPAKACGKCPMLFSLSMAIIHRLGEEQCSNDTICKLNDNLLKGGLLPITLKFLSFLLEEIDKAPESRVFSEEARVRMIGLCIELCRNSVTTRNGPYWTSCLLDLGLLSVVARILSSGQLLDISRGYLWSMIALDIPRYFCHRFVISAALNAVKKLTHSGDIKILEADDKGDLWRTFTNLLLERTTLKMALDRVNPEPGRKCINCKKPDSEARIFKCASCMSAFYCSKECQTISWKSGGHRLKCSKLKEVIDMTGTGRPFDIFINIVALSEFRRHYPGIERRLAEMKKSGLQPKDLFITITLTVPPTIVLRPLQEETASAGGHLQDRSRPSRVNVARTYDCCPNKIRVESYWGGRSSTVHTTVYLPPYDQLYLRGNVYMNNSQMKDALLICRRPAVDEEEKIIAFVLDEVDKHMMDAREHFVPPILDDNKSSVTIYDYIEKKAASNQNILSWLKLGSKF</sequence>
<name>A0A0H2S281_9AGAM</name>
<dbReference type="InParanoid" id="A0A0H2S281"/>
<evidence type="ECO:0000256" key="2">
    <source>
        <dbReference type="ARBA" id="ARBA00022771"/>
    </source>
</evidence>
<proteinExistence type="predicted"/>
<dbReference type="Pfam" id="PF01753">
    <property type="entry name" value="zf-MYND"/>
    <property type="match status" value="1"/>
</dbReference>
<evidence type="ECO:0000256" key="4">
    <source>
        <dbReference type="PROSITE-ProRule" id="PRU00134"/>
    </source>
</evidence>
<dbReference type="EMBL" id="KQ085897">
    <property type="protein sequence ID" value="KLO18134.1"/>
    <property type="molecule type" value="Genomic_DNA"/>
</dbReference>